<dbReference type="AlphaFoldDB" id="A0A367KTS9"/>
<evidence type="ECO:0000259" key="1">
    <source>
        <dbReference type="PROSITE" id="PS50195"/>
    </source>
</evidence>
<keyword evidence="3" id="KW-1185">Reference proteome</keyword>
<reference evidence="2 3" key="1">
    <citation type="journal article" date="2018" name="G3 (Bethesda)">
        <title>Phylogenetic and Phylogenomic Definition of Rhizopus Species.</title>
        <authorList>
            <person name="Gryganskyi A.P."/>
            <person name="Golan J."/>
            <person name="Dolatabadi S."/>
            <person name="Mondo S."/>
            <person name="Robb S."/>
            <person name="Idnurm A."/>
            <person name="Muszewska A."/>
            <person name="Steczkiewicz K."/>
            <person name="Masonjones S."/>
            <person name="Liao H.L."/>
            <person name="Gajdeczka M.T."/>
            <person name="Anike F."/>
            <person name="Vuek A."/>
            <person name="Anishchenko I.M."/>
            <person name="Voigt K."/>
            <person name="de Hoog G.S."/>
            <person name="Smith M.E."/>
            <person name="Heitman J."/>
            <person name="Vilgalys R."/>
            <person name="Stajich J.E."/>
        </authorList>
    </citation>
    <scope>NUCLEOTIDE SEQUENCE [LARGE SCALE GENOMIC DNA]</scope>
    <source>
        <strain evidence="2 3">LSU 92-RS-03</strain>
    </source>
</reference>
<protein>
    <recommendedName>
        <fullName evidence="1">PX domain-containing protein</fullName>
    </recommendedName>
</protein>
<dbReference type="Pfam" id="PF00787">
    <property type="entry name" value="PX"/>
    <property type="match status" value="1"/>
</dbReference>
<evidence type="ECO:0000313" key="3">
    <source>
        <dbReference type="Proteomes" id="UP000253551"/>
    </source>
</evidence>
<dbReference type="Proteomes" id="UP000253551">
    <property type="component" value="Unassembled WGS sequence"/>
</dbReference>
<dbReference type="Gene3D" id="3.30.1520.10">
    <property type="entry name" value="Phox-like domain"/>
    <property type="match status" value="1"/>
</dbReference>
<proteinExistence type="predicted"/>
<comment type="caution">
    <text evidence="2">The sequence shown here is derived from an EMBL/GenBank/DDBJ whole genome shotgun (WGS) entry which is preliminary data.</text>
</comment>
<feature type="domain" description="PX" evidence="1">
    <location>
        <begin position="1"/>
        <end position="109"/>
    </location>
</feature>
<dbReference type="OrthoDB" id="2277268at2759"/>
<name>A0A367KTS9_RHIST</name>
<dbReference type="CDD" id="cd06093">
    <property type="entry name" value="PX_domain"/>
    <property type="match status" value="1"/>
</dbReference>
<dbReference type="InterPro" id="IPR001683">
    <property type="entry name" value="PX_dom"/>
</dbReference>
<dbReference type="EMBL" id="PJQM01000350">
    <property type="protein sequence ID" value="RCI05595.1"/>
    <property type="molecule type" value="Genomic_DNA"/>
</dbReference>
<gene>
    <name evidence="2" type="ORF">CU098_009236</name>
</gene>
<evidence type="ECO:0000313" key="2">
    <source>
        <dbReference type="EMBL" id="RCI05595.1"/>
    </source>
</evidence>
<organism evidence="2 3">
    <name type="scientific">Rhizopus stolonifer</name>
    <name type="common">Rhizopus nigricans</name>
    <dbReference type="NCBI Taxonomy" id="4846"/>
    <lineage>
        <taxon>Eukaryota</taxon>
        <taxon>Fungi</taxon>
        <taxon>Fungi incertae sedis</taxon>
        <taxon>Mucoromycota</taxon>
        <taxon>Mucoromycotina</taxon>
        <taxon>Mucoromycetes</taxon>
        <taxon>Mucorales</taxon>
        <taxon>Mucorineae</taxon>
        <taxon>Rhizopodaceae</taxon>
        <taxon>Rhizopus</taxon>
    </lineage>
</organism>
<dbReference type="SMART" id="SM00312">
    <property type="entry name" value="PX"/>
    <property type="match status" value="1"/>
</dbReference>
<dbReference type="GO" id="GO:0035091">
    <property type="term" value="F:phosphatidylinositol binding"/>
    <property type="evidence" value="ECO:0007669"/>
    <property type="project" value="InterPro"/>
</dbReference>
<dbReference type="InterPro" id="IPR036871">
    <property type="entry name" value="PX_dom_sf"/>
</dbReference>
<accession>A0A367KTS9</accession>
<dbReference type="SUPFAM" id="SSF64268">
    <property type="entry name" value="PX domain"/>
    <property type="match status" value="1"/>
</dbReference>
<dbReference type="PROSITE" id="PS50195">
    <property type="entry name" value="PX"/>
    <property type="match status" value="1"/>
</dbReference>
<sequence length="199" mass="23585">MVISFIKRITVKPFERKDRHIWYPLQVELDNHDTIEVKRRYSDFLKFSEQLQSIDKTAPKMNKRKSWIKRYSHRQVELETFCKHLVSLPSVMTRSDIYLGFFNLDEKERIQIKLVYDPQNILVLRVYRSVSFDTFKAMIIQRFGLSSISLSNHLVLLAFSPACFFSAITVVSNESQWKQTLQTQWSQLSKVTVRLLSIC</sequence>